<keyword evidence="9 11" id="KW-0472">Membrane</keyword>
<feature type="transmembrane region" description="Helical" evidence="11">
    <location>
        <begin position="103"/>
        <end position="121"/>
    </location>
</feature>
<evidence type="ECO:0000313" key="14">
    <source>
        <dbReference type="Proteomes" id="UP000008144"/>
    </source>
</evidence>
<evidence type="ECO:0000256" key="6">
    <source>
        <dbReference type="ARBA" id="ARBA00022692"/>
    </source>
</evidence>
<dbReference type="InParanoid" id="F6RR57"/>
<dbReference type="EC" id="2.4.1.-" evidence="11"/>
<evidence type="ECO:0000256" key="2">
    <source>
        <dbReference type="ARBA" id="ARBA00004687"/>
    </source>
</evidence>
<evidence type="ECO:0000256" key="3">
    <source>
        <dbReference type="ARBA" id="ARBA00022502"/>
    </source>
</evidence>
<dbReference type="GeneTree" id="ENSGT00950000183090"/>
<feature type="transmembrane region" description="Helical" evidence="11">
    <location>
        <begin position="332"/>
        <end position="351"/>
    </location>
</feature>
<feature type="transmembrane region" description="Helical" evidence="11">
    <location>
        <begin position="296"/>
        <end position="320"/>
    </location>
</feature>
<feature type="transmembrane region" description="Helical" evidence="11">
    <location>
        <begin position="65"/>
        <end position="83"/>
    </location>
</feature>
<feature type="transmembrane region" description="Helical" evidence="11">
    <location>
        <begin position="357"/>
        <end position="374"/>
    </location>
</feature>
<reference evidence="13" key="2">
    <citation type="journal article" date="2008" name="Genome Biol.">
        <title>Improved genome assembly and evidence-based global gene model set for the chordate Ciona intestinalis: new insight into intron and operon populations.</title>
        <authorList>
            <person name="Satou Y."/>
            <person name="Mineta K."/>
            <person name="Ogasawara M."/>
            <person name="Sasakura Y."/>
            <person name="Shoguchi E."/>
            <person name="Ueno K."/>
            <person name="Yamada L."/>
            <person name="Matsumoto J."/>
            <person name="Wasserscheid J."/>
            <person name="Dewar K."/>
            <person name="Wiley G.B."/>
            <person name="Macmil S.L."/>
            <person name="Roe B.A."/>
            <person name="Zeller R.W."/>
            <person name="Hastings K.E."/>
            <person name="Lemaire P."/>
            <person name="Lindquist E."/>
            <person name="Endo T."/>
            <person name="Hotta K."/>
            <person name="Inaba K."/>
        </authorList>
    </citation>
    <scope>NUCLEOTIDE SEQUENCE [LARGE SCALE GENOMIC DNA]</scope>
    <source>
        <strain evidence="13">wild type</strain>
    </source>
</reference>
<dbReference type="GO" id="GO:0006506">
    <property type="term" value="P:GPI anchor biosynthetic process"/>
    <property type="evidence" value="ECO:0000318"/>
    <property type="project" value="GO_Central"/>
</dbReference>
<keyword evidence="12" id="KW-0732">Signal</keyword>
<evidence type="ECO:0000256" key="5">
    <source>
        <dbReference type="ARBA" id="ARBA00022679"/>
    </source>
</evidence>
<dbReference type="FunCoup" id="F6RR57">
    <property type="interactions" value="6"/>
</dbReference>
<dbReference type="EMBL" id="EAAA01000117">
    <property type="status" value="NOT_ANNOTATED_CDS"/>
    <property type="molecule type" value="Genomic_DNA"/>
</dbReference>
<evidence type="ECO:0000313" key="13">
    <source>
        <dbReference type="Ensembl" id="ENSCINP00000025105.2"/>
    </source>
</evidence>
<feature type="transmembrane region" description="Helical" evidence="11">
    <location>
        <begin position="237"/>
        <end position="262"/>
    </location>
</feature>
<dbReference type="STRING" id="7719.ENSCINP00000025105"/>
<reference evidence="13" key="3">
    <citation type="submission" date="2025-08" db="UniProtKB">
        <authorList>
            <consortium name="Ensembl"/>
        </authorList>
    </citation>
    <scope>IDENTIFICATION</scope>
</reference>
<dbReference type="AlphaFoldDB" id="F6RR57"/>
<reference evidence="13" key="4">
    <citation type="submission" date="2025-09" db="UniProtKB">
        <authorList>
            <consortium name="Ensembl"/>
        </authorList>
    </citation>
    <scope>IDENTIFICATION</scope>
</reference>
<dbReference type="OMA" id="HGIHPRY"/>
<evidence type="ECO:0000256" key="10">
    <source>
        <dbReference type="ARBA" id="ARBA00038466"/>
    </source>
</evidence>
<dbReference type="PANTHER" id="PTHR22760:SF3">
    <property type="entry name" value="GPI MANNOSYLTRANSFERASE 4"/>
    <property type="match status" value="1"/>
</dbReference>
<keyword evidence="5" id="KW-0808">Transferase</keyword>
<keyword evidence="3" id="KW-0337">GPI-anchor biosynthesis</keyword>
<keyword evidence="4 11" id="KW-0328">Glycosyltransferase</keyword>
<proteinExistence type="inferred from homology"/>
<organism evidence="13 14">
    <name type="scientific">Ciona intestinalis</name>
    <name type="common">Transparent sea squirt</name>
    <name type="synonym">Ascidia intestinalis</name>
    <dbReference type="NCBI Taxonomy" id="7719"/>
    <lineage>
        <taxon>Eukaryota</taxon>
        <taxon>Metazoa</taxon>
        <taxon>Chordata</taxon>
        <taxon>Tunicata</taxon>
        <taxon>Ascidiacea</taxon>
        <taxon>Phlebobranchia</taxon>
        <taxon>Cionidae</taxon>
        <taxon>Ciona</taxon>
    </lineage>
</organism>
<evidence type="ECO:0000256" key="4">
    <source>
        <dbReference type="ARBA" id="ARBA00022676"/>
    </source>
</evidence>
<dbReference type="Proteomes" id="UP000008144">
    <property type="component" value="Chromosome 1"/>
</dbReference>
<keyword evidence="14" id="KW-1185">Reference proteome</keyword>
<evidence type="ECO:0000256" key="11">
    <source>
        <dbReference type="RuleBase" id="RU363075"/>
    </source>
</evidence>
<comment type="pathway">
    <text evidence="2">Glycolipid biosynthesis; glycosylphosphatidylinositol-anchor biosynthesis.</text>
</comment>
<dbReference type="Pfam" id="PF03901">
    <property type="entry name" value="Glyco_transf_22"/>
    <property type="match status" value="1"/>
</dbReference>
<comment type="subcellular location">
    <subcellularLocation>
        <location evidence="1 11">Endoplasmic reticulum membrane</location>
        <topology evidence="1 11">Multi-pass membrane protein</topology>
    </subcellularLocation>
</comment>
<reference evidence="14" key="1">
    <citation type="journal article" date="2002" name="Science">
        <title>The draft genome of Ciona intestinalis: insights into chordate and vertebrate origins.</title>
        <authorList>
            <person name="Dehal P."/>
            <person name="Satou Y."/>
            <person name="Campbell R.K."/>
            <person name="Chapman J."/>
            <person name="Degnan B."/>
            <person name="De Tomaso A."/>
            <person name="Davidson B."/>
            <person name="Di Gregorio A."/>
            <person name="Gelpke M."/>
            <person name="Goodstein D.M."/>
            <person name="Harafuji N."/>
            <person name="Hastings K.E."/>
            <person name="Ho I."/>
            <person name="Hotta K."/>
            <person name="Huang W."/>
            <person name="Kawashima T."/>
            <person name="Lemaire P."/>
            <person name="Martinez D."/>
            <person name="Meinertzhagen I.A."/>
            <person name="Necula S."/>
            <person name="Nonaka M."/>
            <person name="Putnam N."/>
            <person name="Rash S."/>
            <person name="Saiga H."/>
            <person name="Satake M."/>
            <person name="Terry A."/>
            <person name="Yamada L."/>
            <person name="Wang H.G."/>
            <person name="Awazu S."/>
            <person name="Azumi K."/>
            <person name="Boore J."/>
            <person name="Branno M."/>
            <person name="Chin-Bow S."/>
            <person name="DeSantis R."/>
            <person name="Doyle S."/>
            <person name="Francino P."/>
            <person name="Keys D.N."/>
            <person name="Haga S."/>
            <person name="Hayashi H."/>
            <person name="Hino K."/>
            <person name="Imai K.S."/>
            <person name="Inaba K."/>
            <person name="Kano S."/>
            <person name="Kobayashi K."/>
            <person name="Kobayashi M."/>
            <person name="Lee B.I."/>
            <person name="Makabe K.W."/>
            <person name="Manohar C."/>
            <person name="Matassi G."/>
            <person name="Medina M."/>
            <person name="Mochizuki Y."/>
            <person name="Mount S."/>
            <person name="Morishita T."/>
            <person name="Miura S."/>
            <person name="Nakayama A."/>
            <person name="Nishizaka S."/>
            <person name="Nomoto H."/>
            <person name="Ohta F."/>
            <person name="Oishi K."/>
            <person name="Rigoutsos I."/>
            <person name="Sano M."/>
            <person name="Sasaki A."/>
            <person name="Sasakura Y."/>
            <person name="Shoguchi E."/>
            <person name="Shin-i T."/>
            <person name="Spagnuolo A."/>
            <person name="Stainier D."/>
            <person name="Suzuki M.M."/>
            <person name="Tassy O."/>
            <person name="Takatori N."/>
            <person name="Tokuoka M."/>
            <person name="Yagi K."/>
            <person name="Yoshizaki F."/>
            <person name="Wada S."/>
            <person name="Zhang C."/>
            <person name="Hyatt P.D."/>
            <person name="Larimer F."/>
            <person name="Detter C."/>
            <person name="Doggett N."/>
            <person name="Glavina T."/>
            <person name="Hawkins T."/>
            <person name="Richardson P."/>
            <person name="Lucas S."/>
            <person name="Kohara Y."/>
            <person name="Levine M."/>
            <person name="Satoh N."/>
            <person name="Rokhsar D.S."/>
        </authorList>
    </citation>
    <scope>NUCLEOTIDE SEQUENCE [LARGE SCALE GENOMIC DNA]</scope>
</reference>
<evidence type="ECO:0000256" key="8">
    <source>
        <dbReference type="ARBA" id="ARBA00022989"/>
    </source>
</evidence>
<feature type="signal peptide" evidence="12">
    <location>
        <begin position="1"/>
        <end position="15"/>
    </location>
</feature>
<feature type="chain" id="PRO_5012474821" description="Mannosyltransferase" evidence="12">
    <location>
        <begin position="16"/>
        <end position="442"/>
    </location>
</feature>
<keyword evidence="7 11" id="KW-0256">Endoplasmic reticulum</keyword>
<dbReference type="InterPro" id="IPR005599">
    <property type="entry name" value="GPI_mannosylTrfase"/>
</dbReference>
<dbReference type="HOGENOM" id="CLU_022957_1_1_1"/>
<keyword evidence="6 11" id="KW-0812">Transmembrane</keyword>
<sequence length="442" mass="50008">MENLWLKMIWMHCAALRYMLCILPQTGYIFPDEFFQSPEIMAGDILDIASFKTWEWNDSQPARTIIFPLISSGIPYLVLKYLAGIFGHQNVITPYTMLLAPRLWMTTLSFIVDALIYRLAVKCYNGNAVNANVAVNLFATSYVCFAYCTRTFSNSVDLIFLAILLNLVAEPIGKEHNVKNLLDINIKGYFIATIIFTSFHIRPSSMSFAAFPVIMWVFQNVSLSNNKAVFKSIIDTFLRVFSLYPAALVCSVTFAVCDGLYFDQNAVMRFPWGTSLNNLKYNLNSSMLEQHGVHPLYTHSLVNMQLLFGPLTVLMLKSIYSTITGAHGNKKLLYLLIGTLFSTVFILSLIPHQEPRFILSVTVPIVILCAPYFHPLKERKALVSLWLLFNMAGFAFFGVIHQGGVLPAVEYIHSVAKAHQETTGNNGVQFVFYKTYMPPYHL</sequence>
<evidence type="ECO:0000256" key="7">
    <source>
        <dbReference type="ARBA" id="ARBA00022824"/>
    </source>
</evidence>
<feature type="transmembrane region" description="Helical" evidence="11">
    <location>
        <begin position="381"/>
        <end position="400"/>
    </location>
</feature>
<name>F6RR57_CIOIN</name>
<dbReference type="GO" id="GO:0000026">
    <property type="term" value="F:alpha-1,2-mannosyltransferase activity"/>
    <property type="evidence" value="ECO:0000318"/>
    <property type="project" value="GO_Central"/>
</dbReference>
<protein>
    <recommendedName>
        <fullName evidence="11">Mannosyltransferase</fullName>
        <ecNumber evidence="11">2.4.1.-</ecNumber>
    </recommendedName>
</protein>
<keyword evidence="8 11" id="KW-1133">Transmembrane helix</keyword>
<evidence type="ECO:0000256" key="1">
    <source>
        <dbReference type="ARBA" id="ARBA00004477"/>
    </source>
</evidence>
<evidence type="ECO:0000256" key="9">
    <source>
        <dbReference type="ARBA" id="ARBA00023136"/>
    </source>
</evidence>
<accession>F6RR57</accession>
<dbReference type="Ensembl" id="ENSCINT00000025351.2">
    <property type="protein sequence ID" value="ENSCINP00000025105.2"/>
    <property type="gene ID" value="ENSCING00000013738.2"/>
</dbReference>
<comment type="similarity">
    <text evidence="10">Belongs to the glycosyltransferase 22 family. PIGZ subfamily.</text>
</comment>
<dbReference type="PANTHER" id="PTHR22760">
    <property type="entry name" value="GLYCOSYLTRANSFERASE"/>
    <property type="match status" value="1"/>
</dbReference>
<dbReference type="GO" id="GO:0005789">
    <property type="term" value="C:endoplasmic reticulum membrane"/>
    <property type="evidence" value="ECO:0000318"/>
    <property type="project" value="GO_Central"/>
</dbReference>
<evidence type="ECO:0000256" key="12">
    <source>
        <dbReference type="SAM" id="SignalP"/>
    </source>
</evidence>